<keyword evidence="3 5" id="KW-0067">ATP-binding</keyword>
<evidence type="ECO:0000256" key="1">
    <source>
        <dbReference type="ARBA" id="ARBA00022448"/>
    </source>
</evidence>
<dbReference type="Pfam" id="PF00005">
    <property type="entry name" value="ABC_tran"/>
    <property type="match status" value="1"/>
</dbReference>
<dbReference type="PANTHER" id="PTHR42788:SF2">
    <property type="entry name" value="ABC TRANSPORTER ATP-BINDING PROTEIN"/>
    <property type="match status" value="1"/>
</dbReference>
<dbReference type="AlphaFoldDB" id="A0A9X3NCX8"/>
<dbReference type="InterPro" id="IPR050166">
    <property type="entry name" value="ABC_transporter_ATP-bind"/>
</dbReference>
<dbReference type="InterPro" id="IPR003439">
    <property type="entry name" value="ABC_transporter-like_ATP-bd"/>
</dbReference>
<evidence type="ECO:0000313" key="6">
    <source>
        <dbReference type="Proteomes" id="UP001147653"/>
    </source>
</evidence>
<dbReference type="SUPFAM" id="SSF52540">
    <property type="entry name" value="P-loop containing nucleoside triphosphate hydrolases"/>
    <property type="match status" value="1"/>
</dbReference>
<dbReference type="InterPro" id="IPR017871">
    <property type="entry name" value="ABC_transporter-like_CS"/>
</dbReference>
<dbReference type="PANTHER" id="PTHR42788">
    <property type="entry name" value="TAURINE IMPORT ATP-BINDING PROTEIN-RELATED"/>
    <property type="match status" value="1"/>
</dbReference>
<evidence type="ECO:0000259" key="4">
    <source>
        <dbReference type="PROSITE" id="PS50893"/>
    </source>
</evidence>
<keyword evidence="1" id="KW-0813">Transport</keyword>
<dbReference type="EMBL" id="JAPDDP010000038">
    <property type="protein sequence ID" value="MDA0182572.1"/>
    <property type="molecule type" value="Genomic_DNA"/>
</dbReference>
<dbReference type="Proteomes" id="UP001147653">
    <property type="component" value="Unassembled WGS sequence"/>
</dbReference>
<keyword evidence="6" id="KW-1185">Reference proteome</keyword>
<dbReference type="PROSITE" id="PS00211">
    <property type="entry name" value="ABC_TRANSPORTER_1"/>
    <property type="match status" value="1"/>
</dbReference>
<evidence type="ECO:0000313" key="5">
    <source>
        <dbReference type="EMBL" id="MDA0182572.1"/>
    </source>
</evidence>
<dbReference type="GO" id="GO:0005524">
    <property type="term" value="F:ATP binding"/>
    <property type="evidence" value="ECO:0007669"/>
    <property type="project" value="UniProtKB-KW"/>
</dbReference>
<dbReference type="GO" id="GO:0016887">
    <property type="term" value="F:ATP hydrolysis activity"/>
    <property type="evidence" value="ECO:0007669"/>
    <property type="project" value="InterPro"/>
</dbReference>
<feature type="domain" description="ABC transporter" evidence="4">
    <location>
        <begin position="4"/>
        <end position="217"/>
    </location>
</feature>
<name>A0A9X3NCX8_9ACTN</name>
<keyword evidence="2" id="KW-0547">Nucleotide-binding</keyword>
<gene>
    <name evidence="5" type="ORF">OJ997_19840</name>
</gene>
<dbReference type="SMART" id="SM00382">
    <property type="entry name" value="AAA"/>
    <property type="match status" value="1"/>
</dbReference>
<dbReference type="InterPro" id="IPR027417">
    <property type="entry name" value="P-loop_NTPase"/>
</dbReference>
<evidence type="ECO:0000256" key="2">
    <source>
        <dbReference type="ARBA" id="ARBA00022741"/>
    </source>
</evidence>
<proteinExistence type="predicted"/>
<organism evidence="5 6">
    <name type="scientific">Solirubrobacter phytolaccae</name>
    <dbReference type="NCBI Taxonomy" id="1404360"/>
    <lineage>
        <taxon>Bacteria</taxon>
        <taxon>Bacillati</taxon>
        <taxon>Actinomycetota</taxon>
        <taxon>Thermoleophilia</taxon>
        <taxon>Solirubrobacterales</taxon>
        <taxon>Solirubrobacteraceae</taxon>
        <taxon>Solirubrobacter</taxon>
    </lineage>
</organism>
<dbReference type="RefSeq" id="WP_270026943.1">
    <property type="nucleotide sequence ID" value="NZ_JAPDDP010000038.1"/>
</dbReference>
<dbReference type="InterPro" id="IPR003593">
    <property type="entry name" value="AAA+_ATPase"/>
</dbReference>
<protein>
    <submittedName>
        <fullName evidence="5">ABC transporter ATP-binding protein</fullName>
    </submittedName>
</protein>
<sequence>MSGVRKAYGDVVALDGVDLRVAAGELVAVVGPSGCGKSTLLSLVCGLEPADAGTVEAPAAALMPQRDGLLPWLSALDNAALALRVAGASKAAAREAAHAHFVRFGLEGFEKARPATLSGGMRQRVAFLRTLLAGRPLLCLDEPFGALDALTRTQAQTWLAEALAREPRTVLLVTHDVEEAVLLADRVVLLSQRPGRVVSVLDVPLARPRARTEQAVVELRERALAALGVAE</sequence>
<reference evidence="5" key="1">
    <citation type="submission" date="2022-10" db="EMBL/GenBank/DDBJ databases">
        <title>The WGS of Solirubrobacter phytolaccae KCTC 29190.</title>
        <authorList>
            <person name="Jiang Z."/>
        </authorList>
    </citation>
    <scope>NUCLEOTIDE SEQUENCE</scope>
    <source>
        <strain evidence="5">KCTC 29190</strain>
    </source>
</reference>
<accession>A0A9X3NCX8</accession>
<comment type="caution">
    <text evidence="5">The sequence shown here is derived from an EMBL/GenBank/DDBJ whole genome shotgun (WGS) entry which is preliminary data.</text>
</comment>
<dbReference type="PROSITE" id="PS50893">
    <property type="entry name" value="ABC_TRANSPORTER_2"/>
    <property type="match status" value="1"/>
</dbReference>
<evidence type="ECO:0000256" key="3">
    <source>
        <dbReference type="ARBA" id="ARBA00022840"/>
    </source>
</evidence>
<dbReference type="Gene3D" id="3.40.50.300">
    <property type="entry name" value="P-loop containing nucleotide triphosphate hydrolases"/>
    <property type="match status" value="1"/>
</dbReference>